<keyword evidence="2 11" id="KW-1003">Cell membrane</keyword>
<comment type="catalytic activity">
    <reaction evidence="11">
        <text>ATP + H2O + cellular proteinSide 1 = ADP + phosphate + cellular proteinSide 2.</text>
        <dbReference type="EC" id="7.4.2.8"/>
    </reaction>
</comment>
<dbReference type="Pfam" id="PF21090">
    <property type="entry name" value="P-loop_SecA"/>
    <property type="match status" value="2"/>
</dbReference>
<dbReference type="GO" id="GO:0017038">
    <property type="term" value="P:protein import"/>
    <property type="evidence" value="ECO:0007669"/>
    <property type="project" value="InterPro"/>
</dbReference>
<feature type="domain" description="Helicase C-terminal" evidence="13">
    <location>
        <begin position="461"/>
        <end position="619"/>
    </location>
</feature>
<dbReference type="PANTHER" id="PTHR30612:SF0">
    <property type="entry name" value="CHLOROPLAST PROTEIN-TRANSPORTING ATPASE"/>
    <property type="match status" value="1"/>
</dbReference>
<dbReference type="GO" id="GO:0006605">
    <property type="term" value="P:protein targeting"/>
    <property type="evidence" value="ECO:0007669"/>
    <property type="project" value="UniProtKB-UniRule"/>
</dbReference>
<dbReference type="InterPro" id="IPR020937">
    <property type="entry name" value="SecA_CS"/>
</dbReference>
<evidence type="ECO:0000256" key="6">
    <source>
        <dbReference type="ARBA" id="ARBA00022840"/>
    </source>
</evidence>
<evidence type="ECO:0000256" key="8">
    <source>
        <dbReference type="ARBA" id="ARBA00022967"/>
    </source>
</evidence>
<dbReference type="Pfam" id="PF07517">
    <property type="entry name" value="SecA_DEAD"/>
    <property type="match status" value="1"/>
</dbReference>
<dbReference type="SUPFAM" id="SSF81767">
    <property type="entry name" value="Pre-protein crosslinking domain of SecA"/>
    <property type="match status" value="1"/>
</dbReference>
<keyword evidence="3 11" id="KW-0963">Cytoplasm</keyword>
<comment type="subcellular location">
    <subcellularLocation>
        <location evidence="11">Cell membrane</location>
        <topology evidence="11">Peripheral membrane protein</topology>
        <orientation evidence="11">Cytoplasmic side</orientation>
    </subcellularLocation>
    <subcellularLocation>
        <location evidence="11">Cytoplasm</location>
    </subcellularLocation>
    <text evidence="11">Distribution is 50-50.</text>
</comment>
<dbReference type="Gene3D" id="3.40.50.300">
    <property type="entry name" value="P-loop containing nucleotide triphosphate hydrolases"/>
    <property type="match status" value="2"/>
</dbReference>
<keyword evidence="4" id="KW-0997">Cell inner membrane</keyword>
<accession>A0A918DYM5</accession>
<keyword evidence="8 11" id="KW-1278">Translocase</keyword>
<organism evidence="15 16">
    <name type="scientific">Marinobacterium nitratireducens</name>
    <dbReference type="NCBI Taxonomy" id="518897"/>
    <lineage>
        <taxon>Bacteria</taxon>
        <taxon>Pseudomonadati</taxon>
        <taxon>Pseudomonadota</taxon>
        <taxon>Gammaproteobacteria</taxon>
        <taxon>Oceanospirillales</taxon>
        <taxon>Oceanospirillaceae</taxon>
        <taxon>Marinobacterium</taxon>
    </lineage>
</organism>
<keyword evidence="1 11" id="KW-0813">Transport</keyword>
<dbReference type="GO" id="GO:0005886">
    <property type="term" value="C:plasma membrane"/>
    <property type="evidence" value="ECO:0007669"/>
    <property type="project" value="UniProtKB-SubCell"/>
</dbReference>
<evidence type="ECO:0000256" key="5">
    <source>
        <dbReference type="ARBA" id="ARBA00022741"/>
    </source>
</evidence>
<reference evidence="15 16" key="1">
    <citation type="journal article" date="2014" name="Int. J. Syst. Evol. Microbiol.">
        <title>Complete genome sequence of Corynebacterium casei LMG S-19264T (=DSM 44701T), isolated from a smear-ripened cheese.</title>
        <authorList>
            <consortium name="US DOE Joint Genome Institute (JGI-PGF)"/>
            <person name="Walter F."/>
            <person name="Albersmeier A."/>
            <person name="Kalinowski J."/>
            <person name="Ruckert C."/>
        </authorList>
    </citation>
    <scope>NUCLEOTIDE SEQUENCE [LARGE SCALE GENOMIC DNA]</scope>
    <source>
        <strain evidence="15 16">CGMCC 1.7286</strain>
    </source>
</reference>
<dbReference type="InterPro" id="IPR014001">
    <property type="entry name" value="Helicase_ATP-bd"/>
</dbReference>
<evidence type="ECO:0000313" key="16">
    <source>
        <dbReference type="Proteomes" id="UP000599578"/>
    </source>
</evidence>
<evidence type="ECO:0000256" key="10">
    <source>
        <dbReference type="ARBA" id="ARBA00023136"/>
    </source>
</evidence>
<dbReference type="InterPro" id="IPR044722">
    <property type="entry name" value="SecA_SF2_C"/>
</dbReference>
<evidence type="ECO:0000259" key="12">
    <source>
        <dbReference type="PROSITE" id="PS51192"/>
    </source>
</evidence>
<dbReference type="SMART" id="SM00958">
    <property type="entry name" value="SecA_PP_bind"/>
    <property type="match status" value="1"/>
</dbReference>
<dbReference type="SUPFAM" id="SSF52540">
    <property type="entry name" value="P-loop containing nucleoside triphosphate hydrolases"/>
    <property type="match status" value="2"/>
</dbReference>
<feature type="binding site" evidence="11">
    <location>
        <position position="115"/>
    </location>
    <ligand>
        <name>ATP</name>
        <dbReference type="ChEBI" id="CHEBI:30616"/>
    </ligand>
</feature>
<keyword evidence="9 11" id="KW-0811">Translocation</keyword>
<feature type="domain" description="SecA family profile" evidence="14">
    <location>
        <begin position="31"/>
        <end position="620"/>
    </location>
</feature>
<dbReference type="EC" id="7.4.2.8" evidence="11"/>
<evidence type="ECO:0000259" key="14">
    <source>
        <dbReference type="PROSITE" id="PS51196"/>
    </source>
</evidence>
<dbReference type="SMART" id="SM00957">
    <property type="entry name" value="SecA_DEAD"/>
    <property type="match status" value="1"/>
</dbReference>
<dbReference type="InterPro" id="IPR027417">
    <property type="entry name" value="P-loop_NTPase"/>
</dbReference>
<dbReference type="Pfam" id="PF01043">
    <property type="entry name" value="SecA_PP_bind"/>
    <property type="match status" value="1"/>
</dbReference>
<dbReference type="EMBL" id="BMLT01000017">
    <property type="protein sequence ID" value="GGO88390.1"/>
    <property type="molecule type" value="Genomic_DNA"/>
</dbReference>
<keyword evidence="5 11" id="KW-0547">Nucleotide-binding</keyword>
<dbReference type="PRINTS" id="PR00906">
    <property type="entry name" value="SECA"/>
</dbReference>
<dbReference type="PROSITE" id="PS01312">
    <property type="entry name" value="SECA"/>
    <property type="match status" value="1"/>
</dbReference>
<keyword evidence="7 11" id="KW-0653">Protein transport</keyword>
<evidence type="ECO:0000256" key="3">
    <source>
        <dbReference type="ARBA" id="ARBA00022490"/>
    </source>
</evidence>
<evidence type="ECO:0000259" key="13">
    <source>
        <dbReference type="PROSITE" id="PS51194"/>
    </source>
</evidence>
<proteinExistence type="inferred from homology"/>
<dbReference type="AlphaFoldDB" id="A0A918DYM5"/>
<dbReference type="InterPro" id="IPR011115">
    <property type="entry name" value="SecA_DEAD"/>
</dbReference>
<dbReference type="PROSITE" id="PS51192">
    <property type="entry name" value="HELICASE_ATP_BIND_1"/>
    <property type="match status" value="1"/>
</dbReference>
<dbReference type="GO" id="GO:0005829">
    <property type="term" value="C:cytosol"/>
    <property type="evidence" value="ECO:0007669"/>
    <property type="project" value="TreeGrafter"/>
</dbReference>
<dbReference type="InterPro" id="IPR036670">
    <property type="entry name" value="SecA_X-link_sf"/>
</dbReference>
<sequence>MPSGTPAAEPRLWSYPEREDRRDGWQARLEALCATAPAALGHRSFRLRARGFLRRVNAAEPAMRQCDERELAAVVTEVRSRLRRDGLDPVAVCRAFALVRELSRRSLGLRHHDVQLLGGLAILRGHIAEMDTGEGKTVTAALAAATAAMSGEAVQVVTVNDYLAERDATGLAPLYAQLGLQVAVIKAGMSPDERRRAYQANIVYGSNKEIAFDYLRDRLALEGRPQELRRRVHQLSGGACPESRLVMRGLHFAIVDEADSVLVDESRTPLIISRKSDVEDEKRWAETAIELAQALRPGEHFNRKATARRIELTSAGRAFVENLAQGYGGIWDSRIRRDESVRQALSALHLFRRGDQYLVQDGKVQIVDEYTGRIQADRSWSEGLHQLVEVKEGVEVTARNLPVARMTYQRFFRRYMRLAGMTGTASEVRTELWRVYGLGVVRVPPHRPSRRKRYPVTVARTLDDKWDRVVARAQRERECGRPVLIGTRSVLASEIVSERLGALGLEHEVLNAQNDAEEARIIAQAGQTGRITVATNMAGRGVDIALDEAVVASGGLHVILTEWHDARRIDRQLEGRAARRGQPGSAEAILSLQDPLLDLLHAKISRLLVGFPLAGRTGLLLMRLSQRRVERRHALARRDLLRQDQRLVRLLAFAGGVE</sequence>
<comment type="function">
    <text evidence="11">Part of the Sec protein translocase complex. Interacts with the SecYEG preprotein conducting channel. Has a central role in coupling the hydrolysis of ATP to the transfer of proteins into and across the cell membrane, serving both as a receptor for the preprotein-SecB complex and as an ATP-driven molecular motor driving the stepwise translocation of polypeptide chains across the membrane.</text>
</comment>
<keyword evidence="6 11" id="KW-0067">ATP-binding</keyword>
<evidence type="ECO:0000313" key="15">
    <source>
        <dbReference type="EMBL" id="GGO88390.1"/>
    </source>
</evidence>
<dbReference type="GO" id="GO:0008564">
    <property type="term" value="F:protein-exporting ATPase activity"/>
    <property type="evidence" value="ECO:0007669"/>
    <property type="project" value="UniProtKB-EC"/>
</dbReference>
<keyword evidence="10 11" id="KW-0472">Membrane</keyword>
<dbReference type="Proteomes" id="UP000599578">
    <property type="component" value="Unassembled WGS sequence"/>
</dbReference>
<dbReference type="GO" id="GO:0005524">
    <property type="term" value="F:ATP binding"/>
    <property type="evidence" value="ECO:0007669"/>
    <property type="project" value="UniProtKB-UniRule"/>
</dbReference>
<comment type="similarity">
    <text evidence="11">Belongs to the SecA family.</text>
</comment>
<dbReference type="CDD" id="cd17928">
    <property type="entry name" value="DEXDc_SecA"/>
    <property type="match status" value="1"/>
</dbReference>
<comment type="caution">
    <text evidence="15">The sequence shown here is derived from an EMBL/GenBank/DDBJ whole genome shotgun (WGS) entry which is preliminary data.</text>
</comment>
<dbReference type="GO" id="GO:0065002">
    <property type="term" value="P:intracellular protein transmembrane transport"/>
    <property type="evidence" value="ECO:0007669"/>
    <property type="project" value="UniProtKB-UniRule"/>
</dbReference>
<dbReference type="InterPro" id="IPR001650">
    <property type="entry name" value="Helicase_C-like"/>
</dbReference>
<keyword evidence="16" id="KW-1185">Reference proteome</keyword>
<dbReference type="GO" id="GO:0043952">
    <property type="term" value="P:protein transport by the Sec complex"/>
    <property type="evidence" value="ECO:0007669"/>
    <property type="project" value="TreeGrafter"/>
</dbReference>
<name>A0A918DYM5_9GAMM</name>
<dbReference type="RefSeq" id="WP_188862773.1">
    <property type="nucleotide sequence ID" value="NZ_BMLT01000017.1"/>
</dbReference>
<dbReference type="GO" id="GO:0031522">
    <property type="term" value="C:cell envelope Sec protein transport complex"/>
    <property type="evidence" value="ECO:0007669"/>
    <property type="project" value="TreeGrafter"/>
</dbReference>
<feature type="domain" description="Helicase ATP-binding" evidence="12">
    <location>
        <begin position="117"/>
        <end position="334"/>
    </location>
</feature>
<dbReference type="FunFam" id="3.40.50.300:FF:000429">
    <property type="entry name" value="Preprotein translocase subunit SecA"/>
    <property type="match status" value="1"/>
</dbReference>
<comment type="subunit">
    <text evidence="11">Monomer and homodimer. Part of the essential Sec protein translocation apparatus which comprises SecA, SecYEG and auxiliary proteins SecDF-YajC and YidC.</text>
</comment>
<evidence type="ECO:0000256" key="7">
    <source>
        <dbReference type="ARBA" id="ARBA00022927"/>
    </source>
</evidence>
<feature type="binding site" evidence="11">
    <location>
        <position position="543"/>
    </location>
    <ligand>
        <name>ATP</name>
        <dbReference type="ChEBI" id="CHEBI:30616"/>
    </ligand>
</feature>
<dbReference type="Gene3D" id="3.90.1440.10">
    <property type="entry name" value="SecA, preprotein cross-linking domain"/>
    <property type="match status" value="1"/>
</dbReference>
<dbReference type="CDD" id="cd18803">
    <property type="entry name" value="SF2_C_secA"/>
    <property type="match status" value="1"/>
</dbReference>
<protein>
    <recommendedName>
        <fullName evidence="11">Protein translocase subunit SecA</fullName>
        <ecNumber evidence="11">7.4.2.8</ecNumber>
    </recommendedName>
</protein>
<evidence type="ECO:0000256" key="9">
    <source>
        <dbReference type="ARBA" id="ARBA00023010"/>
    </source>
</evidence>
<dbReference type="PROSITE" id="PS51196">
    <property type="entry name" value="SECA_MOTOR_DEAD"/>
    <property type="match status" value="1"/>
</dbReference>
<evidence type="ECO:0000256" key="4">
    <source>
        <dbReference type="ARBA" id="ARBA00022519"/>
    </source>
</evidence>
<dbReference type="InterPro" id="IPR011130">
    <property type="entry name" value="SecA_preprotein_X-link_dom"/>
</dbReference>
<dbReference type="PROSITE" id="PS51194">
    <property type="entry name" value="HELICASE_CTER"/>
    <property type="match status" value="1"/>
</dbReference>
<dbReference type="HAMAP" id="MF_01382">
    <property type="entry name" value="SecA"/>
    <property type="match status" value="1"/>
</dbReference>
<evidence type="ECO:0000256" key="1">
    <source>
        <dbReference type="ARBA" id="ARBA00022448"/>
    </source>
</evidence>
<evidence type="ECO:0000256" key="2">
    <source>
        <dbReference type="ARBA" id="ARBA00022475"/>
    </source>
</evidence>
<evidence type="ECO:0000256" key="11">
    <source>
        <dbReference type="HAMAP-Rule" id="MF_01382"/>
    </source>
</evidence>
<dbReference type="InterPro" id="IPR000185">
    <property type="entry name" value="SecA"/>
</dbReference>
<feature type="binding site" evidence="11">
    <location>
        <begin position="133"/>
        <end position="137"/>
    </location>
    <ligand>
        <name>ATP</name>
        <dbReference type="ChEBI" id="CHEBI:30616"/>
    </ligand>
</feature>
<dbReference type="InterPro" id="IPR014018">
    <property type="entry name" value="SecA_motor_DEAD"/>
</dbReference>
<gene>
    <name evidence="11" type="primary">secA</name>
    <name evidence="15" type="ORF">GCM10011348_43740</name>
</gene>
<dbReference type="PANTHER" id="PTHR30612">
    <property type="entry name" value="SECA INNER MEMBRANE COMPONENT OF SEC PROTEIN SECRETION SYSTEM"/>
    <property type="match status" value="1"/>
</dbReference>